<comment type="caution">
    <text evidence="2">The sequence shown here is derived from an EMBL/GenBank/DDBJ whole genome shotgun (WGS) entry which is preliminary data.</text>
</comment>
<dbReference type="EMBL" id="JBBWWQ010000008">
    <property type="protein sequence ID" value="KAK8940867.1"/>
    <property type="molecule type" value="Genomic_DNA"/>
</dbReference>
<protein>
    <submittedName>
        <fullName evidence="2">Uncharacterized protein</fullName>
    </submittedName>
</protein>
<sequence length="185" mass="20720">MKHTSQKINRLNTESKPASQNKSLATHDTSHQNTGNSSMIHAENNLVREDKISVLNNLKDLLNAANLEKAEIASKYEKLAIICQTRRREIHELKQALSAATASPPLTRDSSKHQIFPASLQSTTSIKSPRRECPQKSSEYYKYGLIPGTICPHYKSLMRKRKQKLLKVETHGPGCVNSGARLPHL</sequence>
<gene>
    <name evidence="2" type="ORF">KSP39_PZI010676</name>
</gene>
<feature type="region of interest" description="Disordered" evidence="1">
    <location>
        <begin position="1"/>
        <end position="39"/>
    </location>
</feature>
<evidence type="ECO:0000256" key="1">
    <source>
        <dbReference type="SAM" id="MobiDB-lite"/>
    </source>
</evidence>
<organism evidence="2 3">
    <name type="scientific">Platanthera zijinensis</name>
    <dbReference type="NCBI Taxonomy" id="2320716"/>
    <lineage>
        <taxon>Eukaryota</taxon>
        <taxon>Viridiplantae</taxon>
        <taxon>Streptophyta</taxon>
        <taxon>Embryophyta</taxon>
        <taxon>Tracheophyta</taxon>
        <taxon>Spermatophyta</taxon>
        <taxon>Magnoliopsida</taxon>
        <taxon>Liliopsida</taxon>
        <taxon>Asparagales</taxon>
        <taxon>Orchidaceae</taxon>
        <taxon>Orchidoideae</taxon>
        <taxon>Orchideae</taxon>
        <taxon>Orchidinae</taxon>
        <taxon>Platanthera</taxon>
    </lineage>
</organism>
<name>A0AAP0BIT7_9ASPA</name>
<dbReference type="AlphaFoldDB" id="A0AAP0BIT7"/>
<accession>A0AAP0BIT7</accession>
<reference evidence="2 3" key="1">
    <citation type="journal article" date="2022" name="Nat. Plants">
        <title>Genomes of leafy and leafless Platanthera orchids illuminate the evolution of mycoheterotrophy.</title>
        <authorList>
            <person name="Li M.H."/>
            <person name="Liu K.W."/>
            <person name="Li Z."/>
            <person name="Lu H.C."/>
            <person name="Ye Q.L."/>
            <person name="Zhang D."/>
            <person name="Wang J.Y."/>
            <person name="Li Y.F."/>
            <person name="Zhong Z.M."/>
            <person name="Liu X."/>
            <person name="Yu X."/>
            <person name="Liu D.K."/>
            <person name="Tu X.D."/>
            <person name="Liu B."/>
            <person name="Hao Y."/>
            <person name="Liao X.Y."/>
            <person name="Jiang Y.T."/>
            <person name="Sun W.H."/>
            <person name="Chen J."/>
            <person name="Chen Y.Q."/>
            <person name="Ai Y."/>
            <person name="Zhai J.W."/>
            <person name="Wu S.S."/>
            <person name="Zhou Z."/>
            <person name="Hsiao Y.Y."/>
            <person name="Wu W.L."/>
            <person name="Chen Y.Y."/>
            <person name="Lin Y.F."/>
            <person name="Hsu J.L."/>
            <person name="Li C.Y."/>
            <person name="Wang Z.W."/>
            <person name="Zhao X."/>
            <person name="Zhong W.Y."/>
            <person name="Ma X.K."/>
            <person name="Ma L."/>
            <person name="Huang J."/>
            <person name="Chen G.Z."/>
            <person name="Huang M.Z."/>
            <person name="Huang L."/>
            <person name="Peng D.H."/>
            <person name="Luo Y.B."/>
            <person name="Zou S.Q."/>
            <person name="Chen S.P."/>
            <person name="Lan S."/>
            <person name="Tsai W.C."/>
            <person name="Van de Peer Y."/>
            <person name="Liu Z.J."/>
        </authorList>
    </citation>
    <scope>NUCLEOTIDE SEQUENCE [LARGE SCALE GENOMIC DNA]</scope>
    <source>
        <strain evidence="2">Lor287</strain>
    </source>
</reference>
<keyword evidence="3" id="KW-1185">Reference proteome</keyword>
<proteinExistence type="predicted"/>
<evidence type="ECO:0000313" key="2">
    <source>
        <dbReference type="EMBL" id="KAK8940867.1"/>
    </source>
</evidence>
<evidence type="ECO:0000313" key="3">
    <source>
        <dbReference type="Proteomes" id="UP001418222"/>
    </source>
</evidence>
<dbReference type="Proteomes" id="UP001418222">
    <property type="component" value="Unassembled WGS sequence"/>
</dbReference>